<accession>A0A5E4M149</accession>
<dbReference type="OrthoDB" id="411064at2759"/>
<dbReference type="SUPFAM" id="SSF56529">
    <property type="entry name" value="FAH"/>
    <property type="match status" value="1"/>
</dbReference>
<dbReference type="InterPro" id="IPR051121">
    <property type="entry name" value="FAH"/>
</dbReference>
<dbReference type="Pfam" id="PF01557">
    <property type="entry name" value="FAA_hydrolase"/>
    <property type="match status" value="1"/>
</dbReference>
<evidence type="ECO:0000256" key="1">
    <source>
        <dbReference type="ARBA" id="ARBA00010211"/>
    </source>
</evidence>
<sequence length="321" mass="35767">MNVSRIKCSVLKNIFGMHANMSVRTFKSANCLTMRFVQYKHEGCPGLGVQVNDGEHVISLSAADKTIPSNMVSFLNTKYSLGKIEKVIEEQKIVLKLCQVEILPCITKPDKIICVGLNYKGHCDEQKKPYPEEPFFFPKFPSTIIGPYDGVKHSSKTKAMDWEVEMALVIGKKCRNINITNAYDYIFGYTIAQDISARDWQKSRNNGQWLIAKSMDTFCPLGSALVHKSVIPDPHDLQIKCSINGVLKQDGSTSELIHRADKLVSFLSNLITLLPGDIILTGTPSGVGVFREPKEFLKVGDIIQSEISIIGKMENPVVIDE</sequence>
<dbReference type="PANTHER" id="PTHR42796:SF4">
    <property type="entry name" value="FUMARYLACETOACETATE HYDROLASE DOMAIN-CONTAINING PROTEIN 2A"/>
    <property type="match status" value="1"/>
</dbReference>
<proteinExistence type="inferred from homology"/>
<keyword evidence="5" id="KW-1185">Reference proteome</keyword>
<dbReference type="InterPro" id="IPR011234">
    <property type="entry name" value="Fumarylacetoacetase-like_C"/>
</dbReference>
<gene>
    <name evidence="4" type="ORF">CINCED_3A000820</name>
</gene>
<dbReference type="InterPro" id="IPR036663">
    <property type="entry name" value="Fumarylacetoacetase_C_sf"/>
</dbReference>
<dbReference type="AlphaFoldDB" id="A0A5E4M149"/>
<keyword evidence="2" id="KW-0479">Metal-binding</keyword>
<evidence type="ECO:0000256" key="2">
    <source>
        <dbReference type="ARBA" id="ARBA00022723"/>
    </source>
</evidence>
<dbReference type="GO" id="GO:0046872">
    <property type="term" value="F:metal ion binding"/>
    <property type="evidence" value="ECO:0007669"/>
    <property type="project" value="UniProtKB-KW"/>
</dbReference>
<comment type="similarity">
    <text evidence="1">Belongs to the FAH family.</text>
</comment>
<evidence type="ECO:0000313" key="5">
    <source>
        <dbReference type="Proteomes" id="UP000325440"/>
    </source>
</evidence>
<feature type="domain" description="Fumarylacetoacetase-like C-terminal" evidence="3">
    <location>
        <begin position="111"/>
        <end position="318"/>
    </location>
</feature>
<dbReference type="GO" id="GO:0006107">
    <property type="term" value="P:oxaloacetate metabolic process"/>
    <property type="evidence" value="ECO:0007669"/>
    <property type="project" value="UniProtKB-ARBA"/>
</dbReference>
<dbReference type="FunFam" id="3.90.850.10:FF:000002">
    <property type="entry name" value="2-hydroxyhepta-2,4-diene-1,7-dioate isomerase"/>
    <property type="match status" value="1"/>
</dbReference>
<dbReference type="Gene3D" id="3.90.850.10">
    <property type="entry name" value="Fumarylacetoacetase-like, C-terminal domain"/>
    <property type="match status" value="1"/>
</dbReference>
<dbReference type="PANTHER" id="PTHR42796">
    <property type="entry name" value="FUMARYLACETOACETATE HYDROLASE DOMAIN-CONTAINING PROTEIN 2A-RELATED"/>
    <property type="match status" value="1"/>
</dbReference>
<organism evidence="4 5">
    <name type="scientific">Cinara cedri</name>
    <dbReference type="NCBI Taxonomy" id="506608"/>
    <lineage>
        <taxon>Eukaryota</taxon>
        <taxon>Metazoa</taxon>
        <taxon>Ecdysozoa</taxon>
        <taxon>Arthropoda</taxon>
        <taxon>Hexapoda</taxon>
        <taxon>Insecta</taxon>
        <taxon>Pterygota</taxon>
        <taxon>Neoptera</taxon>
        <taxon>Paraneoptera</taxon>
        <taxon>Hemiptera</taxon>
        <taxon>Sternorrhyncha</taxon>
        <taxon>Aphidomorpha</taxon>
        <taxon>Aphidoidea</taxon>
        <taxon>Aphididae</taxon>
        <taxon>Lachninae</taxon>
        <taxon>Cinara</taxon>
    </lineage>
</organism>
<evidence type="ECO:0000259" key="3">
    <source>
        <dbReference type="Pfam" id="PF01557"/>
    </source>
</evidence>
<evidence type="ECO:0000313" key="4">
    <source>
        <dbReference type="EMBL" id="VVC25293.1"/>
    </source>
</evidence>
<name>A0A5E4M149_9HEMI</name>
<reference evidence="4 5" key="1">
    <citation type="submission" date="2019-08" db="EMBL/GenBank/DDBJ databases">
        <authorList>
            <person name="Alioto T."/>
            <person name="Alioto T."/>
            <person name="Gomez Garrido J."/>
        </authorList>
    </citation>
    <scope>NUCLEOTIDE SEQUENCE [LARGE SCALE GENOMIC DNA]</scope>
</reference>
<dbReference type="GO" id="GO:0050163">
    <property type="term" value="F:oxaloacetate tautomerase activity"/>
    <property type="evidence" value="ECO:0007669"/>
    <property type="project" value="UniProtKB-ARBA"/>
</dbReference>
<dbReference type="Proteomes" id="UP000325440">
    <property type="component" value="Unassembled WGS sequence"/>
</dbReference>
<protein>
    <submittedName>
        <fullName evidence="4">Fumarylacetoacetase, C-terminal-related</fullName>
    </submittedName>
</protein>
<dbReference type="EMBL" id="CABPRJ010000011">
    <property type="protein sequence ID" value="VVC25293.1"/>
    <property type="molecule type" value="Genomic_DNA"/>
</dbReference>